<dbReference type="EMBL" id="LT629701">
    <property type="protein sequence ID" value="SDN34700.1"/>
    <property type="molecule type" value="Genomic_DNA"/>
</dbReference>
<evidence type="ECO:0000313" key="4">
    <source>
        <dbReference type="EMBL" id="SDN34700.1"/>
    </source>
</evidence>
<dbReference type="Proteomes" id="UP000183376">
    <property type="component" value="Chromosome I"/>
</dbReference>
<dbReference type="PANTHER" id="PTHR43798:SF31">
    <property type="entry name" value="AB HYDROLASE SUPERFAMILY PROTEIN YCLE"/>
    <property type="match status" value="1"/>
</dbReference>
<dbReference type="PANTHER" id="PTHR43798">
    <property type="entry name" value="MONOACYLGLYCEROL LIPASE"/>
    <property type="match status" value="1"/>
</dbReference>
<evidence type="ECO:0000259" key="3">
    <source>
        <dbReference type="Pfam" id="PF12697"/>
    </source>
</evidence>
<evidence type="ECO:0000256" key="1">
    <source>
        <dbReference type="ARBA" id="ARBA00022801"/>
    </source>
</evidence>
<dbReference type="AlphaFoldDB" id="A0A1H0AME4"/>
<dbReference type="eggNOG" id="COG2267">
    <property type="taxonomic scope" value="Bacteria"/>
</dbReference>
<keyword evidence="5" id="KW-1185">Reference proteome</keyword>
<dbReference type="InterPro" id="IPR029058">
    <property type="entry name" value="AB_hydrolase_fold"/>
</dbReference>
<sequence length="267" mass="29334">MVDFGGSGQPILLLHGLMGRARTWWPVAQWLKRYGRVHGLDQRGHGHSPHRGFTSVSAEDPLAGSSVSAEDPLAGSSVSTEDFVADAAELLTELGPAVVIGHSMGGLHAWELAAHHPDLVRAVVVEDMAPDQRGKTVDAWRGYFDSWPVPFESLDHVRSFFGGPVGDYFTECVTEREDGYHLMADLEDLYVIAAEWGRRAYWDSVEKVACPLLAIEAEHTSMPPGQIRELAERAPDGRYVRIEGAGHVIHRDRPDAYRGAVEAFLSS</sequence>
<feature type="region of interest" description="Disordered" evidence="2">
    <location>
        <begin position="41"/>
        <end position="74"/>
    </location>
</feature>
<feature type="domain" description="AB hydrolase-1" evidence="3">
    <location>
        <begin position="11"/>
        <end position="257"/>
    </location>
</feature>
<gene>
    <name evidence="4" type="ORF">SAMN04489726_6171</name>
</gene>
<dbReference type="Gene3D" id="3.40.50.1820">
    <property type="entry name" value="alpha/beta hydrolase"/>
    <property type="match status" value="1"/>
</dbReference>
<keyword evidence="1" id="KW-0378">Hydrolase</keyword>
<name>A0A1H0AME4_ALLAB</name>
<dbReference type="InterPro" id="IPR050266">
    <property type="entry name" value="AB_hydrolase_sf"/>
</dbReference>
<evidence type="ECO:0000256" key="2">
    <source>
        <dbReference type="SAM" id="MobiDB-lite"/>
    </source>
</evidence>
<accession>A0A1H0AME4</accession>
<dbReference type="STRING" id="211114.SAMN04489726_6171"/>
<reference evidence="4 5" key="1">
    <citation type="submission" date="2016-10" db="EMBL/GenBank/DDBJ databases">
        <authorList>
            <person name="de Groot N.N."/>
        </authorList>
    </citation>
    <scope>NUCLEOTIDE SEQUENCE [LARGE SCALE GENOMIC DNA]</scope>
    <source>
        <strain evidence="4 5">DSM 44149</strain>
    </source>
</reference>
<proteinExistence type="predicted"/>
<dbReference type="SUPFAM" id="SSF53474">
    <property type="entry name" value="alpha/beta-Hydrolases"/>
    <property type="match status" value="1"/>
</dbReference>
<protein>
    <submittedName>
        <fullName evidence="4">Pimeloyl-ACP methyl ester carboxylesterase</fullName>
    </submittedName>
</protein>
<dbReference type="Pfam" id="PF12697">
    <property type="entry name" value="Abhydrolase_6"/>
    <property type="match status" value="1"/>
</dbReference>
<dbReference type="GO" id="GO:0016787">
    <property type="term" value="F:hydrolase activity"/>
    <property type="evidence" value="ECO:0007669"/>
    <property type="project" value="UniProtKB-KW"/>
</dbReference>
<dbReference type="GO" id="GO:0016020">
    <property type="term" value="C:membrane"/>
    <property type="evidence" value="ECO:0007669"/>
    <property type="project" value="TreeGrafter"/>
</dbReference>
<dbReference type="InterPro" id="IPR000073">
    <property type="entry name" value="AB_hydrolase_1"/>
</dbReference>
<evidence type="ECO:0000313" key="5">
    <source>
        <dbReference type="Proteomes" id="UP000183376"/>
    </source>
</evidence>
<organism evidence="4 5">
    <name type="scientific">Allokutzneria albata</name>
    <name type="common">Kibdelosporangium albatum</name>
    <dbReference type="NCBI Taxonomy" id="211114"/>
    <lineage>
        <taxon>Bacteria</taxon>
        <taxon>Bacillati</taxon>
        <taxon>Actinomycetota</taxon>
        <taxon>Actinomycetes</taxon>
        <taxon>Pseudonocardiales</taxon>
        <taxon>Pseudonocardiaceae</taxon>
        <taxon>Allokutzneria</taxon>
    </lineage>
</organism>